<reference evidence="3" key="2">
    <citation type="submission" date="2020-09" db="EMBL/GenBank/DDBJ databases">
        <authorList>
            <person name="Sun Q."/>
            <person name="Zhou Y."/>
        </authorList>
    </citation>
    <scope>NUCLEOTIDE SEQUENCE</scope>
    <source>
        <strain evidence="3">CGMCC 4.5737</strain>
    </source>
</reference>
<evidence type="ECO:0000313" key="4">
    <source>
        <dbReference type="Proteomes" id="UP000637578"/>
    </source>
</evidence>
<feature type="signal peptide" evidence="1">
    <location>
        <begin position="1"/>
        <end position="30"/>
    </location>
</feature>
<accession>A0A8J3FW97</accession>
<comment type="caution">
    <text evidence="3">The sequence shown here is derived from an EMBL/GenBank/DDBJ whole genome shotgun (WGS) entry which is preliminary data.</text>
</comment>
<dbReference type="EMBL" id="BMMK01000024">
    <property type="protein sequence ID" value="GGM70153.1"/>
    <property type="molecule type" value="Genomic_DNA"/>
</dbReference>
<dbReference type="InterPro" id="IPR007110">
    <property type="entry name" value="Ig-like_dom"/>
</dbReference>
<gene>
    <name evidence="3" type="ORF">GCM10012275_45720</name>
</gene>
<evidence type="ECO:0000313" key="3">
    <source>
        <dbReference type="EMBL" id="GGM70153.1"/>
    </source>
</evidence>
<keyword evidence="1" id="KW-0732">Signal</keyword>
<proteinExistence type="predicted"/>
<dbReference type="RefSeq" id="WP_189060449.1">
    <property type="nucleotide sequence ID" value="NZ_BMMK01000024.1"/>
</dbReference>
<sequence>MGTSAAPRRGLALPTVIAGLLCLPATPAATAPADSLSWVADITVVDSDDSNVTVRDGVLRLAETEARALGARRGGRAGFLVLPPYGLSREANRVAARVTSSVPPSAELAVDVRGKRSGGGWTEWVEARPEAPAVLPEPTTTVQVRVLLGAESDAAGPELRRLELTADSVPASRSKPPAELPERGYTFRVHATREGLVGGTTANGHVIQPRDHFAALPSRRGLSPRGHGDYSVQVCADNGRCEWAPVWDVGPWNTRDDYWNTPDIREMWRDLPHGKPQAQAAHMEGYHGGLDQFGRVVTNPSGIDLADGTYWDGLKLDENAWVDVTYLWTGYGVFGTVRTFDEPLSTHREPSLVEETENGMAARAARVPVECETVGPWVHEGSPTPSNRWLRIGPEHFVAKAWVTVDGPVVPC</sequence>
<reference evidence="3" key="1">
    <citation type="journal article" date="2014" name="Int. J. Syst. Evol. Microbiol.">
        <title>Complete genome sequence of Corynebacterium casei LMG S-19264T (=DSM 44701T), isolated from a smear-ripened cheese.</title>
        <authorList>
            <consortium name="US DOE Joint Genome Institute (JGI-PGF)"/>
            <person name="Walter F."/>
            <person name="Albersmeier A."/>
            <person name="Kalinowski J."/>
            <person name="Ruckert C."/>
        </authorList>
    </citation>
    <scope>NUCLEOTIDE SEQUENCE</scope>
    <source>
        <strain evidence="3">CGMCC 4.5737</strain>
    </source>
</reference>
<feature type="chain" id="PRO_5038584915" description="Ig-like domain-containing protein" evidence="1">
    <location>
        <begin position="31"/>
        <end position="412"/>
    </location>
</feature>
<evidence type="ECO:0000256" key="1">
    <source>
        <dbReference type="SAM" id="SignalP"/>
    </source>
</evidence>
<organism evidence="3 4">
    <name type="scientific">Longimycelium tulufanense</name>
    <dbReference type="NCBI Taxonomy" id="907463"/>
    <lineage>
        <taxon>Bacteria</taxon>
        <taxon>Bacillati</taxon>
        <taxon>Actinomycetota</taxon>
        <taxon>Actinomycetes</taxon>
        <taxon>Pseudonocardiales</taxon>
        <taxon>Pseudonocardiaceae</taxon>
        <taxon>Longimycelium</taxon>
    </lineage>
</organism>
<protein>
    <recommendedName>
        <fullName evidence="2">Ig-like domain-containing protein</fullName>
    </recommendedName>
</protein>
<dbReference type="Proteomes" id="UP000637578">
    <property type="component" value="Unassembled WGS sequence"/>
</dbReference>
<dbReference type="AlphaFoldDB" id="A0A8J3FW97"/>
<dbReference type="PROSITE" id="PS50835">
    <property type="entry name" value="IG_LIKE"/>
    <property type="match status" value="1"/>
</dbReference>
<evidence type="ECO:0000259" key="2">
    <source>
        <dbReference type="PROSITE" id="PS50835"/>
    </source>
</evidence>
<name>A0A8J3FW97_9PSEU</name>
<keyword evidence="4" id="KW-1185">Reference proteome</keyword>
<feature type="domain" description="Ig-like" evidence="2">
    <location>
        <begin position="350"/>
        <end position="412"/>
    </location>
</feature>